<dbReference type="InterPro" id="IPR001525">
    <property type="entry name" value="C5_MeTfrase"/>
</dbReference>
<keyword evidence="3 6" id="KW-0808">Transferase</keyword>
<evidence type="ECO:0000256" key="5">
    <source>
        <dbReference type="ARBA" id="ARBA00022747"/>
    </source>
</evidence>
<proteinExistence type="inferred from homology"/>
<gene>
    <name evidence="8" type="ORF">ACFQLX_11880</name>
</gene>
<dbReference type="PROSITE" id="PS51679">
    <property type="entry name" value="SAM_MT_C5"/>
    <property type="match status" value="1"/>
</dbReference>
<dbReference type="PANTHER" id="PTHR10629:SF52">
    <property type="entry name" value="DNA (CYTOSINE-5)-METHYLTRANSFERASE 1"/>
    <property type="match status" value="1"/>
</dbReference>
<comment type="caution">
    <text evidence="6">Lacks conserved residue(s) required for the propagation of feature annotation.</text>
</comment>
<reference evidence="9" key="1">
    <citation type="journal article" date="2019" name="Int. J. Syst. Evol. Microbiol.">
        <title>The Global Catalogue of Microorganisms (GCM) 10K type strain sequencing project: providing services to taxonomists for standard genome sequencing and annotation.</title>
        <authorList>
            <consortium name="The Broad Institute Genomics Platform"/>
            <consortium name="The Broad Institute Genome Sequencing Center for Infectious Disease"/>
            <person name="Wu L."/>
            <person name="Ma J."/>
        </authorList>
    </citation>
    <scope>NUCLEOTIDE SEQUENCE [LARGE SCALE GENOMIC DNA]</scope>
    <source>
        <strain evidence="9">CGMCC 1.13681</strain>
    </source>
</reference>
<keyword evidence="5" id="KW-0680">Restriction system</keyword>
<dbReference type="InterPro" id="IPR050390">
    <property type="entry name" value="C5-Methyltransferase"/>
</dbReference>
<evidence type="ECO:0000313" key="8">
    <source>
        <dbReference type="EMBL" id="MFC7218860.1"/>
    </source>
</evidence>
<evidence type="ECO:0000256" key="6">
    <source>
        <dbReference type="PROSITE-ProRule" id="PRU01016"/>
    </source>
</evidence>
<dbReference type="GO" id="GO:0003886">
    <property type="term" value="F:DNA (cytosine-5-)-methyltransferase activity"/>
    <property type="evidence" value="ECO:0007669"/>
    <property type="project" value="UniProtKB-EC"/>
</dbReference>
<dbReference type="SUPFAM" id="SSF53335">
    <property type="entry name" value="S-adenosyl-L-methionine-dependent methyltransferases"/>
    <property type="match status" value="1"/>
</dbReference>
<dbReference type="EC" id="2.1.1.37" evidence="1"/>
<keyword evidence="4 6" id="KW-0949">S-adenosyl-L-methionine</keyword>
<evidence type="ECO:0000256" key="4">
    <source>
        <dbReference type="ARBA" id="ARBA00022691"/>
    </source>
</evidence>
<dbReference type="InterPro" id="IPR029063">
    <property type="entry name" value="SAM-dependent_MTases_sf"/>
</dbReference>
<protein>
    <recommendedName>
        <fullName evidence="1">DNA (cytosine-5-)-methyltransferase</fullName>
        <ecNumber evidence="1">2.1.1.37</ecNumber>
    </recommendedName>
</protein>
<organism evidence="8 9">
    <name type="scientific">Streptomyces polyrhachis</name>
    <dbReference type="NCBI Taxonomy" id="1282885"/>
    <lineage>
        <taxon>Bacteria</taxon>
        <taxon>Bacillati</taxon>
        <taxon>Actinomycetota</taxon>
        <taxon>Actinomycetes</taxon>
        <taxon>Kitasatosporales</taxon>
        <taxon>Streptomycetaceae</taxon>
        <taxon>Streptomyces</taxon>
    </lineage>
</organism>
<evidence type="ECO:0000256" key="3">
    <source>
        <dbReference type="ARBA" id="ARBA00022679"/>
    </source>
</evidence>
<dbReference type="GO" id="GO:0032259">
    <property type="term" value="P:methylation"/>
    <property type="evidence" value="ECO:0007669"/>
    <property type="project" value="UniProtKB-KW"/>
</dbReference>
<evidence type="ECO:0000256" key="7">
    <source>
        <dbReference type="SAM" id="MobiDB-lite"/>
    </source>
</evidence>
<name>A0ABW2GDJ2_9ACTN</name>
<dbReference type="Gene3D" id="3.40.50.150">
    <property type="entry name" value="Vaccinia Virus protein VP39"/>
    <property type="match status" value="1"/>
</dbReference>
<dbReference type="PANTHER" id="PTHR10629">
    <property type="entry name" value="CYTOSINE-SPECIFIC METHYLTRANSFERASE"/>
    <property type="match status" value="1"/>
</dbReference>
<dbReference type="Gene3D" id="3.90.120.10">
    <property type="entry name" value="DNA Methylase, subunit A, domain 2"/>
    <property type="match status" value="1"/>
</dbReference>
<dbReference type="RefSeq" id="WP_386414332.1">
    <property type="nucleotide sequence ID" value="NZ_JBHSZO010000015.1"/>
</dbReference>
<dbReference type="EMBL" id="JBHSZO010000015">
    <property type="protein sequence ID" value="MFC7218860.1"/>
    <property type="molecule type" value="Genomic_DNA"/>
</dbReference>
<comment type="similarity">
    <text evidence="6">Belongs to the class I-like SAM-binding methyltransferase superfamily. C5-methyltransferase family.</text>
</comment>
<evidence type="ECO:0000313" key="9">
    <source>
        <dbReference type="Proteomes" id="UP001596413"/>
    </source>
</evidence>
<keyword evidence="9" id="KW-1185">Reference proteome</keyword>
<dbReference type="Proteomes" id="UP001596413">
    <property type="component" value="Unassembled WGS sequence"/>
</dbReference>
<evidence type="ECO:0000256" key="2">
    <source>
        <dbReference type="ARBA" id="ARBA00022603"/>
    </source>
</evidence>
<comment type="caution">
    <text evidence="8">The sequence shown here is derived from an EMBL/GenBank/DDBJ whole genome shotgun (WGS) entry which is preliminary data.</text>
</comment>
<sequence>MSAVALCAGAGGLALGLEEAGFDPVLLVENRAVSCETLRQNRPEWNVLEADLLDFDPAEHPVAYDVDLLYGGLPRVPASAVAGRGNGDEEVRLLEAAVLLVHAVRPRALLIENVPELATKETYAGIRSYMGQELSHLGYEQQWFTLNARDFGVPQDRKEGVLVALAGDAMGRYVPPAPAGARAPTVGEALGESMAGGGWPQASAWAAQADSVAPTLVGGSWKRGGADLGPTGSKRAWARLGVDGGTVANEVPGPDFRWDPDQGRAGLVPLTVEQAATLQGFPEQWVFAGRKTARYRQVGNATPPPVGRALGRSIRSALD</sequence>
<dbReference type="PRINTS" id="PR00105">
    <property type="entry name" value="C5METTRFRASE"/>
</dbReference>
<feature type="region of interest" description="Disordered" evidence="7">
    <location>
        <begin position="298"/>
        <end position="319"/>
    </location>
</feature>
<keyword evidence="2 6" id="KW-0489">Methyltransferase</keyword>
<dbReference type="Pfam" id="PF00145">
    <property type="entry name" value="DNA_methylase"/>
    <property type="match status" value="2"/>
</dbReference>
<accession>A0ABW2GDJ2</accession>
<evidence type="ECO:0000256" key="1">
    <source>
        <dbReference type="ARBA" id="ARBA00011975"/>
    </source>
</evidence>